<dbReference type="EMBL" id="BPLQ01001069">
    <property type="protein sequence ID" value="GIX78033.1"/>
    <property type="molecule type" value="Genomic_DNA"/>
</dbReference>
<evidence type="ECO:0000313" key="2">
    <source>
        <dbReference type="Proteomes" id="UP001054837"/>
    </source>
</evidence>
<proteinExistence type="predicted"/>
<sequence length="113" mass="12430">MPSLELLSGRNRRVEVEKDPIDCNQVHQEEYCSGASTLWTKPSPLLLFFYTLPSLGDLHSSISVDSLGDVQAVSGGLSRPPPSHPKERGDVYWTLTLSRELQMISEGGFSGLI</sequence>
<protein>
    <submittedName>
        <fullName evidence="1">Uncharacterized protein</fullName>
    </submittedName>
</protein>
<accession>A0AAV4N1Y9</accession>
<name>A0AAV4N1Y9_9ARAC</name>
<dbReference type="Proteomes" id="UP001054837">
    <property type="component" value="Unassembled WGS sequence"/>
</dbReference>
<reference evidence="1 2" key="1">
    <citation type="submission" date="2021-06" db="EMBL/GenBank/DDBJ databases">
        <title>Caerostris darwini draft genome.</title>
        <authorList>
            <person name="Kono N."/>
            <person name="Arakawa K."/>
        </authorList>
    </citation>
    <scope>NUCLEOTIDE SEQUENCE [LARGE SCALE GENOMIC DNA]</scope>
</reference>
<evidence type="ECO:0000313" key="1">
    <source>
        <dbReference type="EMBL" id="GIX78033.1"/>
    </source>
</evidence>
<dbReference type="AlphaFoldDB" id="A0AAV4N1Y9"/>
<keyword evidence="2" id="KW-1185">Reference proteome</keyword>
<organism evidence="1 2">
    <name type="scientific">Caerostris darwini</name>
    <dbReference type="NCBI Taxonomy" id="1538125"/>
    <lineage>
        <taxon>Eukaryota</taxon>
        <taxon>Metazoa</taxon>
        <taxon>Ecdysozoa</taxon>
        <taxon>Arthropoda</taxon>
        <taxon>Chelicerata</taxon>
        <taxon>Arachnida</taxon>
        <taxon>Araneae</taxon>
        <taxon>Araneomorphae</taxon>
        <taxon>Entelegynae</taxon>
        <taxon>Araneoidea</taxon>
        <taxon>Araneidae</taxon>
        <taxon>Caerostris</taxon>
    </lineage>
</organism>
<comment type="caution">
    <text evidence="1">The sequence shown here is derived from an EMBL/GenBank/DDBJ whole genome shotgun (WGS) entry which is preliminary data.</text>
</comment>
<gene>
    <name evidence="1" type="ORF">CDAR_242671</name>
</gene>